<dbReference type="Pfam" id="PF01018">
    <property type="entry name" value="GTP1_OBG"/>
    <property type="match status" value="1"/>
</dbReference>
<proteinExistence type="predicted"/>
<dbReference type="PANTHER" id="PTHR11702:SF43">
    <property type="entry name" value="GTP-BINDING PROTEIN 10"/>
    <property type="match status" value="1"/>
</dbReference>
<keyword evidence="6" id="KW-1185">Reference proteome</keyword>
<dbReference type="GO" id="GO:0005739">
    <property type="term" value="C:mitochondrion"/>
    <property type="evidence" value="ECO:0007669"/>
    <property type="project" value="TreeGrafter"/>
</dbReference>
<dbReference type="InterPro" id="IPR036726">
    <property type="entry name" value="GTP1_OBG_dom_sf"/>
</dbReference>
<reference evidence="5" key="1">
    <citation type="submission" date="2020-11" db="EMBL/GenBank/DDBJ databases">
        <authorList>
            <person name="Tran Van P."/>
        </authorList>
    </citation>
    <scope>NUCLEOTIDE SEQUENCE</scope>
</reference>
<name>A0A7R9M641_9ACAR</name>
<dbReference type="SUPFAM" id="SSF82051">
    <property type="entry name" value="Obg GTP-binding protein N-terminal domain"/>
    <property type="match status" value="1"/>
</dbReference>
<keyword evidence="1" id="KW-0547">Nucleotide-binding</keyword>
<dbReference type="Gene3D" id="3.40.50.300">
    <property type="entry name" value="P-loop containing nucleotide triphosphate hydrolases"/>
    <property type="match status" value="2"/>
</dbReference>
<dbReference type="Proteomes" id="UP000728032">
    <property type="component" value="Unassembled WGS sequence"/>
</dbReference>
<evidence type="ECO:0000259" key="4">
    <source>
        <dbReference type="PROSITE" id="PS51883"/>
    </source>
</evidence>
<evidence type="ECO:0000313" key="6">
    <source>
        <dbReference type="Proteomes" id="UP000728032"/>
    </source>
</evidence>
<dbReference type="GO" id="GO:0003924">
    <property type="term" value="F:GTPase activity"/>
    <property type="evidence" value="ECO:0007669"/>
    <property type="project" value="InterPro"/>
</dbReference>
<dbReference type="Gene3D" id="2.70.210.12">
    <property type="entry name" value="GTP1/OBG domain"/>
    <property type="match status" value="1"/>
</dbReference>
<evidence type="ECO:0000256" key="1">
    <source>
        <dbReference type="ARBA" id="ARBA00022741"/>
    </source>
</evidence>
<protein>
    <submittedName>
        <fullName evidence="5">Uncharacterized protein</fullName>
    </submittedName>
</protein>
<feature type="domain" description="Obg" evidence="4">
    <location>
        <begin position="39"/>
        <end position="170"/>
    </location>
</feature>
<dbReference type="Pfam" id="PF01926">
    <property type="entry name" value="MMR_HSR1"/>
    <property type="match status" value="1"/>
</dbReference>
<dbReference type="PROSITE" id="PS51710">
    <property type="entry name" value="G_OBG"/>
    <property type="match status" value="1"/>
</dbReference>
<dbReference type="InterPro" id="IPR031167">
    <property type="entry name" value="G_OBG"/>
</dbReference>
<accession>A0A7R9M641</accession>
<evidence type="ECO:0000259" key="3">
    <source>
        <dbReference type="PROSITE" id="PS51710"/>
    </source>
</evidence>
<evidence type="ECO:0000313" key="5">
    <source>
        <dbReference type="EMBL" id="CAD7652984.1"/>
    </source>
</evidence>
<dbReference type="InterPro" id="IPR027417">
    <property type="entry name" value="P-loop_NTPase"/>
</dbReference>
<dbReference type="InterPro" id="IPR006073">
    <property type="entry name" value="GTP-bd"/>
</dbReference>
<evidence type="ECO:0000256" key="2">
    <source>
        <dbReference type="ARBA" id="ARBA00023134"/>
    </source>
</evidence>
<dbReference type="PROSITE" id="PS51883">
    <property type="entry name" value="OBG"/>
    <property type="match status" value="1"/>
</dbReference>
<organism evidence="5">
    <name type="scientific">Oppiella nova</name>
    <dbReference type="NCBI Taxonomy" id="334625"/>
    <lineage>
        <taxon>Eukaryota</taxon>
        <taxon>Metazoa</taxon>
        <taxon>Ecdysozoa</taxon>
        <taxon>Arthropoda</taxon>
        <taxon>Chelicerata</taxon>
        <taxon>Arachnida</taxon>
        <taxon>Acari</taxon>
        <taxon>Acariformes</taxon>
        <taxon>Sarcoptiformes</taxon>
        <taxon>Oribatida</taxon>
        <taxon>Brachypylina</taxon>
        <taxon>Oppioidea</taxon>
        <taxon>Oppiidae</taxon>
        <taxon>Oppiella</taxon>
    </lineage>
</organism>
<dbReference type="SUPFAM" id="SSF52540">
    <property type="entry name" value="P-loop containing nucleoside triphosphate hydrolases"/>
    <property type="match status" value="2"/>
</dbReference>
<sequence>MLSHLAKISLIRCKLGSIRLLHQQSEVPPIRVFVKERYRNFLDSLRLTVSGGSGGHGMPKFGGMGGSGGNVYVEAVEKMTLKKLSKRKYTASSGENSAHYRVIGDNGTDCVIKAPVGVTVVSENGKTLGELDQVGDRVLVALGGTGGNQHNNYLGIKGQKQTIVLDLKLIADAGLIGFPNAGKSTLLKAVSRASPKIALRTIVLDLKLIADAGLIGFPNAGKSTLLKAVSRASPKIANYPFTTINPNIGVMEFNDFRQISVADLPGLIEGAHNNIGLGHKFLKHIVRTKLLVFVIDINGFKYRPEWPQRSPLETYLLLNRELELYDDTLVSKPAVLVISKLDNKESEDKFCQFLDELKVLQNSGLKSITNECLKPNKLIRFEQIIGVCAKNGYNIDKLRDCIR</sequence>
<dbReference type="PANTHER" id="PTHR11702">
    <property type="entry name" value="DEVELOPMENTALLY REGULATED GTP-BINDING PROTEIN-RELATED"/>
    <property type="match status" value="1"/>
</dbReference>
<dbReference type="EMBL" id="OC920967">
    <property type="protein sequence ID" value="CAD7652984.1"/>
    <property type="molecule type" value="Genomic_DNA"/>
</dbReference>
<dbReference type="OrthoDB" id="347018at2759"/>
<dbReference type="GO" id="GO:0042254">
    <property type="term" value="P:ribosome biogenesis"/>
    <property type="evidence" value="ECO:0007669"/>
    <property type="project" value="UniProtKB-UniRule"/>
</dbReference>
<dbReference type="InterPro" id="IPR006169">
    <property type="entry name" value="GTP1_OBG_dom"/>
</dbReference>
<dbReference type="PRINTS" id="PR00326">
    <property type="entry name" value="GTP1OBG"/>
</dbReference>
<keyword evidence="2" id="KW-0342">GTP-binding</keyword>
<feature type="domain" description="OBG-type G" evidence="3">
    <location>
        <begin position="210"/>
        <end position="403"/>
    </location>
</feature>
<dbReference type="EMBL" id="CAJPVJ010006142">
    <property type="protein sequence ID" value="CAG2170171.1"/>
    <property type="molecule type" value="Genomic_DNA"/>
</dbReference>
<dbReference type="InterPro" id="IPR045086">
    <property type="entry name" value="OBG_GTPase"/>
</dbReference>
<gene>
    <name evidence="5" type="ORF">ONB1V03_LOCUS9642</name>
</gene>
<dbReference type="CDD" id="cd01898">
    <property type="entry name" value="Obg"/>
    <property type="match status" value="1"/>
</dbReference>
<dbReference type="AlphaFoldDB" id="A0A7R9M641"/>
<dbReference type="GO" id="GO:0005525">
    <property type="term" value="F:GTP binding"/>
    <property type="evidence" value="ECO:0007669"/>
    <property type="project" value="UniProtKB-KW"/>
</dbReference>
<feature type="non-terminal residue" evidence="5">
    <location>
        <position position="1"/>
    </location>
</feature>